<feature type="transmembrane region" description="Helical" evidence="1">
    <location>
        <begin position="97"/>
        <end position="116"/>
    </location>
</feature>
<evidence type="ECO:0000313" key="4">
    <source>
        <dbReference type="Proteomes" id="UP000439903"/>
    </source>
</evidence>
<sequence>MPSTNHVYNIAYDYRHPLYIGSWRRNIAYIDKDFVCDNLDEPHMKRRFTILSQYQEIKNLFGHDILTVYITIIGVIIQVTAAYIFGRWLVSSDLTMLVVSFFLGGTMTQIYSIIIHETAHNLAAKTDFQNRIIGLIANIPLPIPIAMTFRRHHLDHHAFQGVETLDPDLPSECEKNFGCSTIFKLLWLFFHPIIYPIRNVSMFRNLQLWEYINLVFTLSTNFTIYNYCGYGGLLYLFMSLWFGYSVHPVAARYIQEHYTFDDGQETYSYYGSFNTIFMNIGYHNEHHDFTNIPWTRLPEVHKIAPEYYENLAYHTSWFMVQWNFITQRQFGLQNRVKRSFNAHKRGRKMLRALKKSLAIEEVL</sequence>
<dbReference type="AlphaFoldDB" id="A0A8H4AJ33"/>
<dbReference type="EMBL" id="WTPW01000541">
    <property type="protein sequence ID" value="KAF0501245.1"/>
    <property type="molecule type" value="Genomic_DNA"/>
</dbReference>
<dbReference type="InterPro" id="IPR005804">
    <property type="entry name" value="FA_desaturase_dom"/>
</dbReference>
<dbReference type="OrthoDB" id="200948at2759"/>
<dbReference type="GO" id="GO:0016020">
    <property type="term" value="C:membrane"/>
    <property type="evidence" value="ECO:0007669"/>
    <property type="project" value="GOC"/>
</dbReference>
<comment type="caution">
    <text evidence="3">The sequence shown here is derived from an EMBL/GenBank/DDBJ whole genome shotgun (WGS) entry which is preliminary data.</text>
</comment>
<dbReference type="PANTHER" id="PTHR12879:SF8">
    <property type="entry name" value="SPHINGOLIPID DELTA(4)-DESATURASE DES1"/>
    <property type="match status" value="1"/>
</dbReference>
<feature type="transmembrane region" description="Helical" evidence="1">
    <location>
        <begin position="185"/>
        <end position="204"/>
    </location>
</feature>
<keyword evidence="1" id="KW-0812">Transmembrane</keyword>
<organism evidence="3 4">
    <name type="scientific">Gigaspora margarita</name>
    <dbReference type="NCBI Taxonomy" id="4874"/>
    <lineage>
        <taxon>Eukaryota</taxon>
        <taxon>Fungi</taxon>
        <taxon>Fungi incertae sedis</taxon>
        <taxon>Mucoromycota</taxon>
        <taxon>Glomeromycotina</taxon>
        <taxon>Glomeromycetes</taxon>
        <taxon>Diversisporales</taxon>
        <taxon>Gigasporaceae</taxon>
        <taxon>Gigaspora</taxon>
    </lineage>
</organism>
<name>A0A8H4AJ33_GIGMA</name>
<gene>
    <name evidence="3" type="ORF">F8M41_020102</name>
</gene>
<reference evidence="3 4" key="1">
    <citation type="journal article" date="2019" name="Environ. Microbiol.">
        <title>At the nexus of three kingdoms: the genome of the mycorrhizal fungus Gigaspora margarita provides insights into plant, endobacterial and fungal interactions.</title>
        <authorList>
            <person name="Venice F."/>
            <person name="Ghignone S."/>
            <person name="Salvioli di Fossalunga A."/>
            <person name="Amselem J."/>
            <person name="Novero M."/>
            <person name="Xianan X."/>
            <person name="Sedzielewska Toro K."/>
            <person name="Morin E."/>
            <person name="Lipzen A."/>
            <person name="Grigoriev I.V."/>
            <person name="Henrissat B."/>
            <person name="Martin F.M."/>
            <person name="Bonfante P."/>
        </authorList>
    </citation>
    <scope>NUCLEOTIDE SEQUENCE [LARGE SCALE GENOMIC DNA]</scope>
    <source>
        <strain evidence="3 4">BEG34</strain>
    </source>
</reference>
<keyword evidence="1" id="KW-1133">Transmembrane helix</keyword>
<feature type="domain" description="Sphingolipid delta4-desaturase N-terminal" evidence="2">
    <location>
        <begin position="29"/>
        <end position="67"/>
    </location>
</feature>
<dbReference type="GO" id="GO:0042284">
    <property type="term" value="F:sphingolipid delta-4 desaturase activity"/>
    <property type="evidence" value="ECO:0007669"/>
    <property type="project" value="TreeGrafter"/>
</dbReference>
<dbReference type="PANTHER" id="PTHR12879">
    <property type="entry name" value="SPHINGOLIPID DELTA 4 DESATURASE/C-4 HYDROXYLASE PROTEIN DES2"/>
    <property type="match status" value="1"/>
</dbReference>
<dbReference type="Proteomes" id="UP000439903">
    <property type="component" value="Unassembled WGS sequence"/>
</dbReference>
<dbReference type="Pfam" id="PF00487">
    <property type="entry name" value="FA_desaturase"/>
    <property type="match status" value="1"/>
</dbReference>
<feature type="transmembrane region" description="Helical" evidence="1">
    <location>
        <begin position="224"/>
        <end position="244"/>
    </location>
</feature>
<evidence type="ECO:0000256" key="1">
    <source>
        <dbReference type="SAM" id="Phobius"/>
    </source>
</evidence>
<keyword evidence="4" id="KW-1185">Reference proteome</keyword>
<keyword evidence="1" id="KW-0472">Membrane</keyword>
<proteinExistence type="predicted"/>
<evidence type="ECO:0000313" key="3">
    <source>
        <dbReference type="EMBL" id="KAF0501245.1"/>
    </source>
</evidence>
<feature type="transmembrane region" description="Helical" evidence="1">
    <location>
        <begin position="66"/>
        <end position="85"/>
    </location>
</feature>
<protein>
    <submittedName>
        <fullName evidence="3">Dihydroceramide delta-4 desaturase</fullName>
    </submittedName>
</protein>
<dbReference type="Pfam" id="PF08557">
    <property type="entry name" value="Lipid_DES"/>
    <property type="match status" value="1"/>
</dbReference>
<dbReference type="SMART" id="SM01269">
    <property type="entry name" value="Lipid_DES"/>
    <property type="match status" value="1"/>
</dbReference>
<dbReference type="GO" id="GO:0046513">
    <property type="term" value="P:ceramide biosynthetic process"/>
    <property type="evidence" value="ECO:0007669"/>
    <property type="project" value="TreeGrafter"/>
</dbReference>
<dbReference type="InterPro" id="IPR013866">
    <property type="entry name" value="Sphingolipid_d4-desaturase_N"/>
</dbReference>
<evidence type="ECO:0000259" key="2">
    <source>
        <dbReference type="SMART" id="SM01269"/>
    </source>
</evidence>
<accession>A0A8H4AJ33</accession>